<organism evidence="1 2">
    <name type="scientific">Pararge aegeria aegeria</name>
    <dbReference type="NCBI Taxonomy" id="348720"/>
    <lineage>
        <taxon>Eukaryota</taxon>
        <taxon>Metazoa</taxon>
        <taxon>Ecdysozoa</taxon>
        <taxon>Arthropoda</taxon>
        <taxon>Hexapoda</taxon>
        <taxon>Insecta</taxon>
        <taxon>Pterygota</taxon>
        <taxon>Neoptera</taxon>
        <taxon>Endopterygota</taxon>
        <taxon>Lepidoptera</taxon>
        <taxon>Glossata</taxon>
        <taxon>Ditrysia</taxon>
        <taxon>Papilionoidea</taxon>
        <taxon>Nymphalidae</taxon>
        <taxon>Satyrinae</taxon>
        <taxon>Satyrini</taxon>
        <taxon>Parargina</taxon>
        <taxon>Pararge</taxon>
    </lineage>
</organism>
<keyword evidence="2" id="KW-1185">Reference proteome</keyword>
<evidence type="ECO:0000313" key="1">
    <source>
        <dbReference type="EMBL" id="CAH2208379.1"/>
    </source>
</evidence>
<gene>
    <name evidence="1" type="primary">jg13626</name>
    <name evidence="1" type="ORF">PAEG_LOCUS995</name>
</gene>
<dbReference type="EMBL" id="CAKXAJ010003333">
    <property type="protein sequence ID" value="CAH2208379.1"/>
    <property type="molecule type" value="Genomic_DNA"/>
</dbReference>
<dbReference type="AlphaFoldDB" id="A0A8S4QEH4"/>
<evidence type="ECO:0000313" key="2">
    <source>
        <dbReference type="Proteomes" id="UP000838756"/>
    </source>
</evidence>
<sequence length="124" mass="14308">MMGDGPYSIEFAEKEHVVVCTQVIIDGRPGVMLADPGYHLSKLITVMYDKMYPNTGWFHHPGDPNCNRDNAYGYNSWNSNYVEWRDRTDKGESVKSQTSLIYVAQPFLDAINITERRNLVYNLR</sequence>
<dbReference type="Proteomes" id="UP000838756">
    <property type="component" value="Unassembled WGS sequence"/>
</dbReference>
<reference evidence="1" key="1">
    <citation type="submission" date="2022-03" db="EMBL/GenBank/DDBJ databases">
        <authorList>
            <person name="Lindestad O."/>
        </authorList>
    </citation>
    <scope>NUCLEOTIDE SEQUENCE</scope>
</reference>
<dbReference type="OrthoDB" id="7458733at2759"/>
<proteinExistence type="predicted"/>
<name>A0A8S4QEH4_9NEOP</name>
<protein>
    <submittedName>
        <fullName evidence="1">Jg13626 protein</fullName>
    </submittedName>
</protein>
<accession>A0A8S4QEH4</accession>
<comment type="caution">
    <text evidence="1">The sequence shown here is derived from an EMBL/GenBank/DDBJ whole genome shotgun (WGS) entry which is preliminary data.</text>
</comment>